<comment type="caution">
    <text evidence="3">The sequence shown here is derived from an EMBL/GenBank/DDBJ whole genome shotgun (WGS) entry which is preliminary data.</text>
</comment>
<gene>
    <name evidence="3" type="ORF">CLV81_0140</name>
</gene>
<dbReference type="Proteomes" id="UP000237640">
    <property type="component" value="Unassembled WGS sequence"/>
</dbReference>
<dbReference type="Gene3D" id="3.20.20.140">
    <property type="entry name" value="Metal-dependent hydrolases"/>
    <property type="match status" value="2"/>
</dbReference>
<keyword evidence="3" id="KW-0378">Hydrolase</keyword>
<dbReference type="SUPFAM" id="SSF51338">
    <property type="entry name" value="Composite domain of metallo-dependent hydrolases"/>
    <property type="match status" value="2"/>
</dbReference>
<feature type="chain" id="PRO_5015685947" evidence="1">
    <location>
        <begin position="25"/>
        <end position="1007"/>
    </location>
</feature>
<dbReference type="AlphaFoldDB" id="A0A2T0MF00"/>
<dbReference type="RefSeq" id="WP_106143154.1">
    <property type="nucleotide sequence ID" value="NZ_PVYX01000001.1"/>
</dbReference>
<accession>A0A2T0MF00</accession>
<organism evidence="3 4">
    <name type="scientific">Flagellimonas meridianipacifica</name>
    <dbReference type="NCBI Taxonomy" id="1080225"/>
    <lineage>
        <taxon>Bacteria</taxon>
        <taxon>Pseudomonadati</taxon>
        <taxon>Bacteroidota</taxon>
        <taxon>Flavobacteriia</taxon>
        <taxon>Flavobacteriales</taxon>
        <taxon>Flavobacteriaceae</taxon>
        <taxon>Flagellimonas</taxon>
    </lineage>
</organism>
<sequence>MITLKKLNFTINCLFLLTFLAVHGQQTFPKNDISDERPKAFAFTHATIVIDPATTLEDATLIIKGGEIEAVGTQIRVPDGYAEIRAEGHFIYPSFIDMFSNYGQPEVVIPRRGNPYVKREQIQSDTKGGYNANEAIKSEYNGAHNFEVDKKMAKKLRSQGFGTVATFRPDGIARGTAALVVLGEGHENNMLLQPKVAAHYSFNKGSSTQDYPVSPMGAIALLRQTFYDAQWYASQEWKPFTDLSLQAIIDNRNLPQIIDTEGWLTALRANKVAKEFKLDFIIMGGGDEYQRIEEIKSMNAPLVIPLNFPKPFDVSDPYLLPKISLTDLKHWELAPFNPLLLAENNVQFAITSHPINQATDFLRNLRKSVLHGLSQEKALAALTTIPANLLKVSNRIGTLEKGKLANFIVLDGNLFDDGTMLLENYIKGEGHAVVQPPNKAVLGEYQLEARGLSATLKIQPKNKGYLAQLEAPKGTVQNITFSIDGEMLGLAFEIDKKKYNLGGWVSTSGNQTVLKGNGTVDLHRNISWKAIKKSDDTNNGTKKEVSKIAVQKGKVIYPFMAFGSEEKIRPKTILIKNTTVWTNEKEGILKNSDVLLENGKIAKIGNDLTVKNATIIDGTGKHLTPGIIDEHSHIAISSVNEIAANSGMVRMQDVLDSEDASIYRALAGGVVAAHLLHGSSDPIGGQSALIKLKWGESPENLKIQNAAPFIKFALGENPKRSKSAPSVRFPRSLMGLEQFYSNAFSEALDYKKDWAIYDQLDRKQKQNTAKPRKDILKEAMLEVVEGNRHISCHSYQQKEMLMLMDVAERYGFTVNTFTHALEGYRIADKMKLHGVGGSTFSDKWNFKWETRNAIPYNATIMNKEGVVTAINSDSRETIRHLNHEAAKAIKYGGSSAEDALKMITLNPAKLLHLDDTMGSIKTGKSADVVLWSASPMSIYSKPEKTIIEGAVYFDIETDKRLKKQNQKERTRIIQLMRSKGSAGTKSLKISNTKPEFHCEYIEQAQAE</sequence>
<evidence type="ECO:0000259" key="2">
    <source>
        <dbReference type="Pfam" id="PF01979"/>
    </source>
</evidence>
<keyword evidence="4" id="KW-1185">Reference proteome</keyword>
<dbReference type="InterPro" id="IPR011059">
    <property type="entry name" value="Metal-dep_hydrolase_composite"/>
</dbReference>
<evidence type="ECO:0000256" key="1">
    <source>
        <dbReference type="SAM" id="SignalP"/>
    </source>
</evidence>
<evidence type="ECO:0000313" key="3">
    <source>
        <dbReference type="EMBL" id="PRX56148.1"/>
    </source>
</evidence>
<keyword evidence="1" id="KW-0732">Signal</keyword>
<name>A0A2T0MF00_9FLAO</name>
<dbReference type="PANTHER" id="PTHR43135">
    <property type="entry name" value="ALPHA-D-RIBOSE 1-METHYLPHOSPHONATE 5-TRIPHOSPHATE DIPHOSPHATASE"/>
    <property type="match status" value="1"/>
</dbReference>
<dbReference type="SUPFAM" id="SSF51556">
    <property type="entry name" value="Metallo-dependent hydrolases"/>
    <property type="match status" value="1"/>
</dbReference>
<reference evidence="3 4" key="1">
    <citation type="submission" date="2018-03" db="EMBL/GenBank/DDBJ databases">
        <title>Genomic Encyclopedia of Archaeal and Bacterial Type Strains, Phase II (KMG-II): from individual species to whole genera.</title>
        <authorList>
            <person name="Goeker M."/>
        </authorList>
    </citation>
    <scope>NUCLEOTIDE SEQUENCE [LARGE SCALE GENOMIC DNA]</scope>
    <source>
        <strain evidence="3 4">DSM 25027</strain>
    </source>
</reference>
<dbReference type="InterPro" id="IPR006680">
    <property type="entry name" value="Amidohydro-rel"/>
</dbReference>
<dbReference type="PANTHER" id="PTHR43135:SF3">
    <property type="entry name" value="ALPHA-D-RIBOSE 1-METHYLPHOSPHONATE 5-TRIPHOSPHATE DIPHOSPHATASE"/>
    <property type="match status" value="1"/>
</dbReference>
<feature type="domain" description="Amidohydrolase-related" evidence="2">
    <location>
        <begin position="356"/>
        <end position="414"/>
    </location>
</feature>
<dbReference type="InterPro" id="IPR032466">
    <property type="entry name" value="Metal_Hydrolase"/>
</dbReference>
<dbReference type="Pfam" id="PF01979">
    <property type="entry name" value="Amidohydro_1"/>
    <property type="match status" value="2"/>
</dbReference>
<feature type="signal peptide" evidence="1">
    <location>
        <begin position="1"/>
        <end position="24"/>
    </location>
</feature>
<dbReference type="Gene3D" id="2.30.40.10">
    <property type="entry name" value="Urease, subunit C, domain 1"/>
    <property type="match status" value="1"/>
</dbReference>
<protein>
    <submittedName>
        <fullName evidence="3">Imidazolonepropionase-like amidohydrolase</fullName>
    </submittedName>
</protein>
<dbReference type="OrthoDB" id="9802793at2"/>
<dbReference type="EMBL" id="PVYX01000001">
    <property type="protein sequence ID" value="PRX56148.1"/>
    <property type="molecule type" value="Genomic_DNA"/>
</dbReference>
<feature type="domain" description="Amidohydrolase-related" evidence="2">
    <location>
        <begin position="861"/>
        <end position="949"/>
    </location>
</feature>
<dbReference type="InterPro" id="IPR051781">
    <property type="entry name" value="Metallo-dep_Hydrolase"/>
</dbReference>
<evidence type="ECO:0000313" key="4">
    <source>
        <dbReference type="Proteomes" id="UP000237640"/>
    </source>
</evidence>
<dbReference type="GO" id="GO:0016810">
    <property type="term" value="F:hydrolase activity, acting on carbon-nitrogen (but not peptide) bonds"/>
    <property type="evidence" value="ECO:0007669"/>
    <property type="project" value="InterPro"/>
</dbReference>
<proteinExistence type="predicted"/>